<organism evidence="2 3">
    <name type="scientific">Portunus trituberculatus</name>
    <name type="common">Swimming crab</name>
    <name type="synonym">Neptunus trituberculatus</name>
    <dbReference type="NCBI Taxonomy" id="210409"/>
    <lineage>
        <taxon>Eukaryota</taxon>
        <taxon>Metazoa</taxon>
        <taxon>Ecdysozoa</taxon>
        <taxon>Arthropoda</taxon>
        <taxon>Crustacea</taxon>
        <taxon>Multicrustacea</taxon>
        <taxon>Malacostraca</taxon>
        <taxon>Eumalacostraca</taxon>
        <taxon>Eucarida</taxon>
        <taxon>Decapoda</taxon>
        <taxon>Pleocyemata</taxon>
        <taxon>Brachyura</taxon>
        <taxon>Eubrachyura</taxon>
        <taxon>Portunoidea</taxon>
        <taxon>Portunidae</taxon>
        <taxon>Portuninae</taxon>
        <taxon>Portunus</taxon>
    </lineage>
</organism>
<gene>
    <name evidence="2" type="ORF">E2C01_014954</name>
</gene>
<dbReference type="AlphaFoldDB" id="A0A5B7DKE4"/>
<keyword evidence="3" id="KW-1185">Reference proteome</keyword>
<comment type="caution">
    <text evidence="2">The sequence shown here is derived from an EMBL/GenBank/DDBJ whole genome shotgun (WGS) entry which is preliminary data.</text>
</comment>
<feature type="region of interest" description="Disordered" evidence="1">
    <location>
        <begin position="1"/>
        <end position="75"/>
    </location>
</feature>
<evidence type="ECO:0000313" key="3">
    <source>
        <dbReference type="Proteomes" id="UP000324222"/>
    </source>
</evidence>
<evidence type="ECO:0000256" key="1">
    <source>
        <dbReference type="SAM" id="MobiDB-lite"/>
    </source>
</evidence>
<proteinExistence type="predicted"/>
<protein>
    <submittedName>
        <fullName evidence="2">Uncharacterized protein</fullName>
    </submittedName>
</protein>
<accession>A0A5B7DKE4</accession>
<name>A0A5B7DKE4_PORTR</name>
<reference evidence="2 3" key="1">
    <citation type="submission" date="2019-05" db="EMBL/GenBank/DDBJ databases">
        <title>Another draft genome of Portunus trituberculatus and its Hox gene families provides insights of decapod evolution.</title>
        <authorList>
            <person name="Jeong J.-H."/>
            <person name="Song I."/>
            <person name="Kim S."/>
            <person name="Choi T."/>
            <person name="Kim D."/>
            <person name="Ryu S."/>
            <person name="Kim W."/>
        </authorList>
    </citation>
    <scope>NUCLEOTIDE SEQUENCE [LARGE SCALE GENOMIC DNA]</scope>
    <source>
        <tissue evidence="2">Muscle</tissue>
    </source>
</reference>
<evidence type="ECO:0000313" key="2">
    <source>
        <dbReference type="EMBL" id="MPC21950.1"/>
    </source>
</evidence>
<feature type="compositionally biased region" description="Basic residues" evidence="1">
    <location>
        <begin position="58"/>
        <end position="71"/>
    </location>
</feature>
<sequence length="153" mass="15917">MVEEEEHKGGTSSSVCLGPYKAVTKQRDRIVKAKVSPRPSPPPPCVAGEIQRCVDNRRRGKRRRRRRRRRSGSGVIDAALSLASLGRLVSSVASPRVTLSGHSTAYSRAQRPVHRDHPTKAPPAASAGAASGVAPSSSLLPDAAAAAAAAAAA</sequence>
<dbReference type="EMBL" id="VSRR010001035">
    <property type="protein sequence ID" value="MPC21950.1"/>
    <property type="molecule type" value="Genomic_DNA"/>
</dbReference>
<feature type="region of interest" description="Disordered" evidence="1">
    <location>
        <begin position="93"/>
        <end position="137"/>
    </location>
</feature>
<feature type="compositionally biased region" description="Low complexity" evidence="1">
    <location>
        <begin position="122"/>
        <end position="137"/>
    </location>
</feature>
<dbReference type="Proteomes" id="UP000324222">
    <property type="component" value="Unassembled WGS sequence"/>
</dbReference>